<evidence type="ECO:0000256" key="2">
    <source>
        <dbReference type="ARBA" id="ARBA00022833"/>
    </source>
</evidence>
<accession>A0A7J5DSI1</accession>
<evidence type="ECO:0000313" key="5">
    <source>
        <dbReference type="Proteomes" id="UP000449906"/>
    </source>
</evidence>
<dbReference type="CDD" id="cd01285">
    <property type="entry name" value="nucleoside_deaminase"/>
    <property type="match status" value="1"/>
</dbReference>
<reference evidence="4 5" key="1">
    <citation type="submission" date="2019-09" db="EMBL/GenBank/DDBJ databases">
        <title>Pimelobacter sp. isolated from Paulinella.</title>
        <authorList>
            <person name="Jeong S.E."/>
        </authorList>
    </citation>
    <scope>NUCLEOTIDE SEQUENCE [LARGE SCALE GENOMIC DNA]</scope>
    <source>
        <strain evidence="4 5">Pch-N</strain>
    </source>
</reference>
<dbReference type="Pfam" id="PF00383">
    <property type="entry name" value="dCMP_cyt_deam_1"/>
    <property type="match status" value="1"/>
</dbReference>
<dbReference type="EMBL" id="WBVM01000004">
    <property type="protein sequence ID" value="KAB2807943.1"/>
    <property type="molecule type" value="Genomic_DNA"/>
</dbReference>
<dbReference type="GO" id="GO:0008270">
    <property type="term" value="F:zinc ion binding"/>
    <property type="evidence" value="ECO:0007669"/>
    <property type="project" value="InterPro"/>
</dbReference>
<feature type="domain" description="CMP/dCMP-type deaminase" evidence="3">
    <location>
        <begin position="6"/>
        <end position="123"/>
    </location>
</feature>
<sequence>MPALAPLDERLLLAAIDLAQQAREHGNHPFGALLATASGEVLCEAENTVLTDRDVTRHAELNLVSTASRTLDADQLAAATLYTSTEPCAMCAGAVYWSRIPRVVYALGSDELARLAGDGTEPTLHLGSRAVFAAGTPGVAVSGPHLPDRARAVHDGFWA</sequence>
<proteinExistence type="predicted"/>
<dbReference type="Gene3D" id="3.40.140.10">
    <property type="entry name" value="Cytidine Deaminase, domain 2"/>
    <property type="match status" value="1"/>
</dbReference>
<keyword evidence="2" id="KW-0862">Zinc</keyword>
<evidence type="ECO:0000313" key="4">
    <source>
        <dbReference type="EMBL" id="KAB2807943.1"/>
    </source>
</evidence>
<protein>
    <submittedName>
        <fullName evidence="4">Nucleoside deaminase</fullName>
    </submittedName>
</protein>
<dbReference type="RefSeq" id="WP_151582410.1">
    <property type="nucleotide sequence ID" value="NZ_WBVM01000004.1"/>
</dbReference>
<dbReference type="PROSITE" id="PS00903">
    <property type="entry name" value="CYT_DCMP_DEAMINASES_1"/>
    <property type="match status" value="1"/>
</dbReference>
<dbReference type="AlphaFoldDB" id="A0A7J5DSI1"/>
<keyword evidence="1" id="KW-0479">Metal-binding</keyword>
<dbReference type="InterPro" id="IPR016192">
    <property type="entry name" value="APOBEC/CMP_deaminase_Zn-bd"/>
</dbReference>
<dbReference type="PANTHER" id="PTHR11079:SF202">
    <property type="entry name" value="TRNA-SPECIFIC ADENOSINE DEAMINASE"/>
    <property type="match status" value="1"/>
</dbReference>
<dbReference type="SUPFAM" id="SSF53927">
    <property type="entry name" value="Cytidine deaminase-like"/>
    <property type="match status" value="1"/>
</dbReference>
<dbReference type="InterPro" id="IPR016193">
    <property type="entry name" value="Cytidine_deaminase-like"/>
</dbReference>
<evidence type="ECO:0000256" key="1">
    <source>
        <dbReference type="ARBA" id="ARBA00022723"/>
    </source>
</evidence>
<evidence type="ECO:0000259" key="3">
    <source>
        <dbReference type="PROSITE" id="PS51747"/>
    </source>
</evidence>
<dbReference type="GO" id="GO:0052717">
    <property type="term" value="F:tRNA-specific adenosine-34 deaminase activity"/>
    <property type="evidence" value="ECO:0007669"/>
    <property type="project" value="TreeGrafter"/>
</dbReference>
<dbReference type="InterPro" id="IPR002125">
    <property type="entry name" value="CMP_dCMP_dom"/>
</dbReference>
<dbReference type="Proteomes" id="UP000449906">
    <property type="component" value="Unassembled WGS sequence"/>
</dbReference>
<comment type="caution">
    <text evidence="4">The sequence shown here is derived from an EMBL/GenBank/DDBJ whole genome shotgun (WGS) entry which is preliminary data.</text>
</comment>
<dbReference type="PROSITE" id="PS51747">
    <property type="entry name" value="CYT_DCMP_DEAMINASES_2"/>
    <property type="match status" value="1"/>
</dbReference>
<organism evidence="4 5">
    <name type="scientific">Nocardioides simplex</name>
    <name type="common">Arthrobacter simplex</name>
    <dbReference type="NCBI Taxonomy" id="2045"/>
    <lineage>
        <taxon>Bacteria</taxon>
        <taxon>Bacillati</taxon>
        <taxon>Actinomycetota</taxon>
        <taxon>Actinomycetes</taxon>
        <taxon>Propionibacteriales</taxon>
        <taxon>Nocardioidaceae</taxon>
        <taxon>Pimelobacter</taxon>
    </lineage>
</organism>
<dbReference type="GO" id="GO:0002100">
    <property type="term" value="P:tRNA wobble adenosine to inosine editing"/>
    <property type="evidence" value="ECO:0007669"/>
    <property type="project" value="TreeGrafter"/>
</dbReference>
<name>A0A7J5DSI1_NOCSI</name>
<gene>
    <name evidence="4" type="ORF">F9L07_25045</name>
</gene>
<dbReference type="PANTHER" id="PTHR11079">
    <property type="entry name" value="CYTOSINE DEAMINASE FAMILY MEMBER"/>
    <property type="match status" value="1"/>
</dbReference>